<keyword evidence="2" id="KW-1185">Reference proteome</keyword>
<evidence type="ECO:0000313" key="2">
    <source>
        <dbReference type="Proteomes" id="UP000789901"/>
    </source>
</evidence>
<protein>
    <submittedName>
        <fullName evidence="1">33633_t:CDS:1</fullName>
    </submittedName>
</protein>
<gene>
    <name evidence="1" type="ORF">GMARGA_LOCUS37333</name>
</gene>
<reference evidence="1 2" key="1">
    <citation type="submission" date="2021-06" db="EMBL/GenBank/DDBJ databases">
        <authorList>
            <person name="Kallberg Y."/>
            <person name="Tangrot J."/>
            <person name="Rosling A."/>
        </authorList>
    </citation>
    <scope>NUCLEOTIDE SEQUENCE [LARGE SCALE GENOMIC DNA]</scope>
    <source>
        <strain evidence="1 2">120-4 pot B 10/14</strain>
    </source>
</reference>
<name>A0ABN7X099_GIGMA</name>
<feature type="non-terminal residue" evidence="1">
    <location>
        <position position="61"/>
    </location>
</feature>
<dbReference type="EMBL" id="CAJVQB010077318">
    <property type="protein sequence ID" value="CAG8844854.1"/>
    <property type="molecule type" value="Genomic_DNA"/>
</dbReference>
<organism evidence="1 2">
    <name type="scientific">Gigaspora margarita</name>
    <dbReference type="NCBI Taxonomy" id="4874"/>
    <lineage>
        <taxon>Eukaryota</taxon>
        <taxon>Fungi</taxon>
        <taxon>Fungi incertae sedis</taxon>
        <taxon>Mucoromycota</taxon>
        <taxon>Glomeromycotina</taxon>
        <taxon>Glomeromycetes</taxon>
        <taxon>Diversisporales</taxon>
        <taxon>Gigasporaceae</taxon>
        <taxon>Gigaspora</taxon>
    </lineage>
</organism>
<sequence>MNLKEVNSLIRQIPACNYLMIPIKTYKNITPTINLLRTHFQFRSFLTRDGQNGIFLHHACA</sequence>
<accession>A0ABN7X099</accession>
<comment type="caution">
    <text evidence="1">The sequence shown here is derived from an EMBL/GenBank/DDBJ whole genome shotgun (WGS) entry which is preliminary data.</text>
</comment>
<proteinExistence type="predicted"/>
<dbReference type="Proteomes" id="UP000789901">
    <property type="component" value="Unassembled WGS sequence"/>
</dbReference>
<evidence type="ECO:0000313" key="1">
    <source>
        <dbReference type="EMBL" id="CAG8844854.1"/>
    </source>
</evidence>